<organism evidence="1 2">
    <name type="scientific">Sinorhizobium phage phiM9</name>
    <dbReference type="NCBI Taxonomy" id="1636182"/>
    <lineage>
        <taxon>Viruses</taxon>
        <taxon>Duplodnaviria</taxon>
        <taxon>Heunggongvirae</taxon>
        <taxon>Uroviricota</taxon>
        <taxon>Caudoviricetes</taxon>
        <taxon>Pootjesviridae</taxon>
        <taxon>Emnonavirus</taxon>
        <taxon>Emnonavirus phiM9</taxon>
    </lineage>
</organism>
<reference evidence="1 2" key="1">
    <citation type="journal article" date="2015" name="J. Virol.">
        <title>Sinorhizobium meliloti Phage ?M9 Defines a New Group of T4 Superfamily Phages with Unusual Genomic Features but a Common T=16 Capsid.</title>
        <authorList>
            <person name="Johnson M.C."/>
            <person name="Tatum K.B."/>
            <person name="Lynn J.S."/>
            <person name="Brewer T.E."/>
            <person name="Lu S."/>
            <person name="Washburn B.K."/>
            <person name="Stroupe M.E."/>
            <person name="Jones K.M."/>
        </authorList>
    </citation>
    <scope>NUCLEOTIDE SEQUENCE [LARGE SCALE GENOMIC DNA]</scope>
</reference>
<dbReference type="RefSeq" id="YP_009189507.1">
    <property type="nucleotide sequence ID" value="NC_028676.1"/>
</dbReference>
<accession>A0A0F6R7K1</accession>
<name>A0A0F6R7K1_9CAUD</name>
<dbReference type="GeneID" id="26517805"/>
<sequence length="99" mass="11483">MKLARSVTRFEDYVEEFDLNIDMTNADVSASIVCPIVDDVRRSAKIEVLDAEIGKVRVTVTNALFMEFRFEDVYVILHMGKLARVFNPLNIWLTVRRDM</sequence>
<keyword evidence="2" id="KW-1185">Reference proteome</keyword>
<protein>
    <submittedName>
        <fullName evidence="1">Uncharacterized protein</fullName>
    </submittedName>
</protein>
<dbReference type="Proteomes" id="UP000033804">
    <property type="component" value="Segment"/>
</dbReference>
<evidence type="ECO:0000313" key="1">
    <source>
        <dbReference type="EMBL" id="AKE44753.1"/>
    </source>
</evidence>
<gene>
    <name evidence="1" type="ORF">Sm_phiM9_125</name>
</gene>
<dbReference type="EMBL" id="KP881232">
    <property type="protein sequence ID" value="AKE44753.1"/>
    <property type="molecule type" value="Genomic_DNA"/>
</dbReference>
<proteinExistence type="predicted"/>
<dbReference type="KEGG" id="vg:26517805"/>
<reference evidence="2" key="2">
    <citation type="submission" date="2015-03" db="EMBL/GenBank/DDBJ databases">
        <title>The genome and structure of Sinorhizobium meliloti phage phiM9.</title>
        <authorList>
            <person name="Johnson M.C."/>
            <person name="Tatum K.B."/>
            <person name="Lynn J.S."/>
            <person name="Brewer T.E."/>
            <person name="Washburn B.K."/>
            <person name="Stroupe M.E."/>
            <person name="Jones K.M."/>
        </authorList>
    </citation>
    <scope>NUCLEOTIDE SEQUENCE [LARGE SCALE GENOMIC DNA]</scope>
</reference>
<dbReference type="OrthoDB" id="36507at10239"/>
<evidence type="ECO:0000313" key="2">
    <source>
        <dbReference type="Proteomes" id="UP000033804"/>
    </source>
</evidence>